<feature type="transmembrane region" description="Helical" evidence="5">
    <location>
        <begin position="53"/>
        <end position="71"/>
    </location>
</feature>
<evidence type="ECO:0000256" key="2">
    <source>
        <dbReference type="ARBA" id="ARBA00022692"/>
    </source>
</evidence>
<dbReference type="InterPro" id="IPR002810">
    <property type="entry name" value="NfeD-like_C"/>
</dbReference>
<keyword evidence="2 5" id="KW-0812">Transmembrane</keyword>
<accession>A0A2U3BD06</accession>
<name>A0A2U3BD06_9VIBR</name>
<dbReference type="OrthoDB" id="6402862at2"/>
<dbReference type="PANTHER" id="PTHR33507">
    <property type="entry name" value="INNER MEMBRANE PROTEIN YBBJ"/>
    <property type="match status" value="1"/>
</dbReference>
<keyword evidence="8" id="KW-1185">Reference proteome</keyword>
<keyword evidence="4 5" id="KW-0472">Membrane</keyword>
<dbReference type="InterPro" id="IPR012340">
    <property type="entry name" value="NA-bd_OB-fold"/>
</dbReference>
<keyword evidence="3 5" id="KW-1133">Transmembrane helix</keyword>
<comment type="subcellular location">
    <subcellularLocation>
        <location evidence="1">Membrane</location>
        <topology evidence="1">Multi-pass membrane protein</topology>
    </subcellularLocation>
</comment>
<organism evidence="7 8">
    <name type="scientific">Vibrio albus</name>
    <dbReference type="NCBI Taxonomy" id="2200953"/>
    <lineage>
        <taxon>Bacteria</taxon>
        <taxon>Pseudomonadati</taxon>
        <taxon>Pseudomonadota</taxon>
        <taxon>Gammaproteobacteria</taxon>
        <taxon>Vibrionales</taxon>
        <taxon>Vibrionaceae</taxon>
        <taxon>Vibrio</taxon>
    </lineage>
</organism>
<gene>
    <name evidence="7" type="ORF">DI392_04700</name>
</gene>
<evidence type="ECO:0000313" key="7">
    <source>
        <dbReference type="EMBL" id="PWI34688.1"/>
    </source>
</evidence>
<feature type="transmembrane region" description="Helical" evidence="5">
    <location>
        <begin position="12"/>
        <end position="33"/>
    </location>
</feature>
<feature type="domain" description="NfeD-like C-terminal" evidence="6">
    <location>
        <begin position="93"/>
        <end position="147"/>
    </location>
</feature>
<protein>
    <recommendedName>
        <fullName evidence="6">NfeD-like C-terminal domain-containing protein</fullName>
    </recommendedName>
</protein>
<dbReference type="GO" id="GO:0005886">
    <property type="term" value="C:plasma membrane"/>
    <property type="evidence" value="ECO:0007669"/>
    <property type="project" value="TreeGrafter"/>
</dbReference>
<sequence>MELLQQVNHWHWIALGLVLLSGELLGTAGYFLWLGISAVLVGLILTLIPLSWQLQWVSFAAFSLVTTWLWWRYQHQQDRSANAKSVLNQRERQMIGQTTRVAENIQRGSCRIRLGDTTWSAKCDQDIPAGTLVKVVDVDGIVLFIEPVK</sequence>
<evidence type="ECO:0000256" key="5">
    <source>
        <dbReference type="SAM" id="Phobius"/>
    </source>
</evidence>
<dbReference type="EMBL" id="QFWT01000002">
    <property type="protein sequence ID" value="PWI34688.1"/>
    <property type="molecule type" value="Genomic_DNA"/>
</dbReference>
<reference evidence="7 8" key="1">
    <citation type="submission" date="2018-05" db="EMBL/GenBank/DDBJ databases">
        <title>Vibrio limimaris sp. nov., isolated from marine sediment.</title>
        <authorList>
            <person name="Li C.-M."/>
        </authorList>
    </citation>
    <scope>NUCLEOTIDE SEQUENCE [LARGE SCALE GENOMIC DNA]</scope>
    <source>
        <strain evidence="7 8">E4404</strain>
    </source>
</reference>
<evidence type="ECO:0000313" key="8">
    <source>
        <dbReference type="Proteomes" id="UP000245362"/>
    </source>
</evidence>
<dbReference type="Gene3D" id="2.40.50.140">
    <property type="entry name" value="Nucleic acid-binding proteins"/>
    <property type="match status" value="1"/>
</dbReference>
<evidence type="ECO:0000256" key="3">
    <source>
        <dbReference type="ARBA" id="ARBA00022989"/>
    </source>
</evidence>
<proteinExistence type="predicted"/>
<comment type="caution">
    <text evidence="7">The sequence shown here is derived from an EMBL/GenBank/DDBJ whole genome shotgun (WGS) entry which is preliminary data.</text>
</comment>
<dbReference type="Proteomes" id="UP000245362">
    <property type="component" value="Unassembled WGS sequence"/>
</dbReference>
<dbReference type="PANTHER" id="PTHR33507:SF3">
    <property type="entry name" value="INNER MEMBRANE PROTEIN YBBJ"/>
    <property type="match status" value="1"/>
</dbReference>
<evidence type="ECO:0000256" key="1">
    <source>
        <dbReference type="ARBA" id="ARBA00004141"/>
    </source>
</evidence>
<evidence type="ECO:0000256" key="4">
    <source>
        <dbReference type="ARBA" id="ARBA00023136"/>
    </source>
</evidence>
<evidence type="ECO:0000259" key="6">
    <source>
        <dbReference type="Pfam" id="PF01957"/>
    </source>
</evidence>
<dbReference type="InterPro" id="IPR052165">
    <property type="entry name" value="Membrane_assoc_protease"/>
</dbReference>
<dbReference type="Pfam" id="PF01957">
    <property type="entry name" value="NfeD"/>
    <property type="match status" value="1"/>
</dbReference>
<dbReference type="AlphaFoldDB" id="A0A2U3BD06"/>
<dbReference type="SUPFAM" id="SSF141322">
    <property type="entry name" value="NfeD domain-like"/>
    <property type="match status" value="1"/>
</dbReference>